<feature type="transmembrane region" description="Helical" evidence="1">
    <location>
        <begin position="76"/>
        <end position="94"/>
    </location>
</feature>
<dbReference type="PANTHER" id="PTHR28026">
    <property type="entry name" value="DUF962 DOMAIN PROTEIN (AFU_ORTHOLOGUE AFUA_8G05310)"/>
    <property type="match status" value="1"/>
</dbReference>
<feature type="transmembrane region" description="Helical" evidence="1">
    <location>
        <begin position="131"/>
        <end position="150"/>
    </location>
</feature>
<organism evidence="2">
    <name type="scientific">Salinispirillum sp. LH 10-3-1</name>
    <dbReference type="NCBI Taxonomy" id="2952525"/>
    <lineage>
        <taxon>Bacteria</taxon>
        <taxon>Pseudomonadati</taxon>
        <taxon>Pseudomonadota</taxon>
        <taxon>Gammaproteobacteria</taxon>
        <taxon>Oceanospirillales</taxon>
        <taxon>Saccharospirillaceae</taxon>
        <taxon>Salinispirillum</taxon>
    </lineage>
</organism>
<accession>A0AB38YI68</accession>
<dbReference type="PANTHER" id="PTHR28026:SF9">
    <property type="entry name" value="2-HYDROXY-PALMITIC ACID DIOXYGENASE MPO1"/>
    <property type="match status" value="1"/>
</dbReference>
<dbReference type="InterPro" id="IPR009305">
    <property type="entry name" value="Mpo1-like"/>
</dbReference>
<dbReference type="GO" id="GO:0046521">
    <property type="term" value="P:sphingoid catabolic process"/>
    <property type="evidence" value="ECO:0007669"/>
    <property type="project" value="TreeGrafter"/>
</dbReference>
<reference evidence="2" key="1">
    <citation type="submission" date="2022-07" db="EMBL/GenBank/DDBJ databases">
        <title>Complete genome sequence of Salinispirillum sp. LH10-3-1 capable of multiple carbohydrate inversion isolated from a soda lake.</title>
        <authorList>
            <person name="Liu J."/>
            <person name="Zhai Y."/>
            <person name="Zhang H."/>
            <person name="Yang H."/>
            <person name="Qu J."/>
            <person name="Li J."/>
        </authorList>
    </citation>
    <scope>NUCLEOTIDE SEQUENCE</scope>
    <source>
        <strain evidence="2">LH 10-3-1</strain>
    </source>
</reference>
<evidence type="ECO:0000256" key="1">
    <source>
        <dbReference type="SAM" id="Phobius"/>
    </source>
</evidence>
<feature type="transmembrane region" description="Helical" evidence="1">
    <location>
        <begin position="101"/>
        <end position="119"/>
    </location>
</feature>
<proteinExistence type="predicted"/>
<protein>
    <submittedName>
        <fullName evidence="2">DUF962 domain-containing protein</fullName>
    </submittedName>
</protein>
<sequence length="157" mass="17826">MSRNISNWLAEYGTSHQNPTNKLIHWFAVPGIYWSIVALLWTIPTPTFMAELAWLNWSTLALLIVVGFYARLSIPLTVGMVAITVLCYLIAYGIESAMGTMGLLITAVVVFVVLWIFQFVGHNIEGKRPSFFKDIQFLMIGPAWVMAFLFRKFGLKY</sequence>
<keyword evidence="1" id="KW-0472">Membrane</keyword>
<dbReference type="RefSeq" id="WP_304996188.1">
    <property type="nucleotide sequence ID" value="NZ_CP101717.1"/>
</dbReference>
<keyword evidence="1" id="KW-1133">Transmembrane helix</keyword>
<dbReference type="EMBL" id="CP101717">
    <property type="protein sequence ID" value="WLD58900.1"/>
    <property type="molecule type" value="Genomic_DNA"/>
</dbReference>
<keyword evidence="1" id="KW-0812">Transmembrane</keyword>
<feature type="transmembrane region" description="Helical" evidence="1">
    <location>
        <begin position="23"/>
        <end position="41"/>
    </location>
</feature>
<name>A0AB38YI68_9GAMM</name>
<evidence type="ECO:0000313" key="2">
    <source>
        <dbReference type="EMBL" id="WLD58900.1"/>
    </source>
</evidence>
<dbReference type="Pfam" id="PF06127">
    <property type="entry name" value="Mpo1-like"/>
    <property type="match status" value="1"/>
</dbReference>
<dbReference type="AlphaFoldDB" id="A0AB38YI68"/>
<gene>
    <name evidence="2" type="ORF">NFC81_03695</name>
</gene>
<dbReference type="GO" id="GO:0016020">
    <property type="term" value="C:membrane"/>
    <property type="evidence" value="ECO:0007669"/>
    <property type="project" value="GOC"/>
</dbReference>